<comment type="caution">
    <text evidence="2">The sequence shown here is derived from an EMBL/GenBank/DDBJ whole genome shotgun (WGS) entry which is preliminary data.</text>
</comment>
<dbReference type="GO" id="GO:0003677">
    <property type="term" value="F:DNA binding"/>
    <property type="evidence" value="ECO:0007669"/>
    <property type="project" value="InterPro"/>
</dbReference>
<evidence type="ECO:0000259" key="1">
    <source>
        <dbReference type="Pfam" id="PF04471"/>
    </source>
</evidence>
<protein>
    <submittedName>
        <fullName evidence="2">Restriction endonuclease</fullName>
    </submittedName>
</protein>
<keyword evidence="2" id="KW-0255">Endonuclease</keyword>
<keyword evidence="3" id="KW-1185">Reference proteome</keyword>
<keyword evidence="2" id="KW-0540">Nuclease</keyword>
<dbReference type="InterPro" id="IPR007560">
    <property type="entry name" value="Restrct_endonuc_IV_Mrr"/>
</dbReference>
<dbReference type="AlphaFoldDB" id="A0A4R1MDK3"/>
<sequence length="607" mass="71078">MIFAAIIENDSENEVLLCKSINANGQITWTLPCCDSIDDILQGCDDLVQKCRDEYDISIGIETSSICFESSDCIVYRVSLLSYTSFSNTKEKDYRWLKTDALRSINLSEMFFPVFDSMLKRYERLAYIRKTIKEVINDVSSNFEDYYNTDIQEQKNAINVFIKYPQHVFCPFVFRIDFSLDDTEQMQFVTSISVTRMPDEGDKTDLYVLFSSYMAIIQKLFGNKNVYIDYLSLFDEVEINNASLILLSGLRQFGPSGTEAFKSALQEDFLRFTMSLFTFAELIGSFFTELDEDCYCKEYLDYLCSTDASYNCQARKEVQYYYNAVKGISMLRISNAEYRDDFFNALTWEMIDGVDGKILCQINTDNGYLSFNFVSNECWDKISQVIDDMHISKYTFICQSNYLFMFEGKNIWIFEGDFSEYWVAEEKKKLLDRQNRERIILHLNRQFKWRYPINYTRFEELIADLYEREELVQNIKLLGRSNCPDGGRDLLIWKIERKGESSFGSKLIIGQCKAYNRSINKSDVTDIRDTIEHYDATGFYLFTSSALTVPLIDNLVKLKEKYESDWWTEREIFKKLRQHSDVADRYSDILEIDEVSSSSMNEKAVTV</sequence>
<dbReference type="SUPFAM" id="SSF52980">
    <property type="entry name" value="Restriction endonuclease-like"/>
    <property type="match status" value="1"/>
</dbReference>
<dbReference type="GO" id="GO:0004519">
    <property type="term" value="F:endonuclease activity"/>
    <property type="evidence" value="ECO:0007669"/>
    <property type="project" value="UniProtKB-KW"/>
</dbReference>
<organism evidence="2 3">
    <name type="scientific">Natranaerovirga hydrolytica</name>
    <dbReference type="NCBI Taxonomy" id="680378"/>
    <lineage>
        <taxon>Bacteria</taxon>
        <taxon>Bacillati</taxon>
        <taxon>Bacillota</taxon>
        <taxon>Clostridia</taxon>
        <taxon>Lachnospirales</taxon>
        <taxon>Natranaerovirgaceae</taxon>
        <taxon>Natranaerovirga</taxon>
    </lineage>
</organism>
<accession>A0A4R1MDK3</accession>
<feature type="domain" description="Restriction endonuclease type IV Mrr" evidence="1">
    <location>
        <begin position="455"/>
        <end position="548"/>
    </location>
</feature>
<keyword evidence="2" id="KW-0378">Hydrolase</keyword>
<dbReference type="RefSeq" id="WP_132283192.1">
    <property type="nucleotide sequence ID" value="NZ_SMGQ01000016.1"/>
</dbReference>
<evidence type="ECO:0000313" key="3">
    <source>
        <dbReference type="Proteomes" id="UP000294545"/>
    </source>
</evidence>
<gene>
    <name evidence="2" type="ORF">EDC19_2529</name>
</gene>
<name>A0A4R1MDK3_9FIRM</name>
<dbReference type="EMBL" id="SMGQ01000016">
    <property type="protein sequence ID" value="TCK89114.1"/>
    <property type="molecule type" value="Genomic_DNA"/>
</dbReference>
<evidence type="ECO:0000313" key="2">
    <source>
        <dbReference type="EMBL" id="TCK89114.1"/>
    </source>
</evidence>
<dbReference type="Pfam" id="PF04471">
    <property type="entry name" value="Mrr_cat"/>
    <property type="match status" value="1"/>
</dbReference>
<dbReference type="Proteomes" id="UP000294545">
    <property type="component" value="Unassembled WGS sequence"/>
</dbReference>
<proteinExistence type="predicted"/>
<dbReference type="GO" id="GO:0009307">
    <property type="term" value="P:DNA restriction-modification system"/>
    <property type="evidence" value="ECO:0007669"/>
    <property type="project" value="InterPro"/>
</dbReference>
<dbReference type="InterPro" id="IPR011335">
    <property type="entry name" value="Restrct_endonuc-II-like"/>
</dbReference>
<reference evidence="2 3" key="1">
    <citation type="submission" date="2019-03" db="EMBL/GenBank/DDBJ databases">
        <title>Genomic Encyclopedia of Type Strains, Phase IV (KMG-IV): sequencing the most valuable type-strain genomes for metagenomic binning, comparative biology and taxonomic classification.</title>
        <authorList>
            <person name="Goeker M."/>
        </authorList>
    </citation>
    <scope>NUCLEOTIDE SEQUENCE [LARGE SCALE GENOMIC DNA]</scope>
    <source>
        <strain evidence="2 3">DSM 24176</strain>
    </source>
</reference>
<dbReference type="OrthoDB" id="5198090at2"/>